<dbReference type="Pfam" id="PF08241">
    <property type="entry name" value="Methyltransf_11"/>
    <property type="match status" value="1"/>
</dbReference>
<dbReference type="PANTHER" id="PTHR43591:SF24">
    <property type="entry name" value="2-METHOXY-6-POLYPRENYL-1,4-BENZOQUINOL METHYLASE, MITOCHONDRIAL"/>
    <property type="match status" value="1"/>
</dbReference>
<keyword evidence="3" id="KW-1185">Reference proteome</keyword>
<dbReference type="Proteomes" id="UP000287243">
    <property type="component" value="Chromosome"/>
</dbReference>
<accession>A0A410P3Q8</accession>
<reference evidence="2 3" key="1">
    <citation type="submission" date="2017-01" db="EMBL/GenBank/DDBJ databases">
        <title>First insights into the biology of 'candidatus Vampirococcus archaeovorus'.</title>
        <authorList>
            <person name="Kizina J."/>
            <person name="Jordan S."/>
            <person name="Stueber K."/>
            <person name="Reinhardt R."/>
            <person name="Harder J."/>
        </authorList>
    </citation>
    <scope>NUCLEOTIDE SEQUENCE [LARGE SCALE GENOMIC DNA]</scope>
    <source>
        <strain evidence="2 3">LiM</strain>
    </source>
</reference>
<dbReference type="SUPFAM" id="SSF53335">
    <property type="entry name" value="S-adenosyl-L-methionine-dependent methyltransferases"/>
    <property type="match status" value="1"/>
</dbReference>
<dbReference type="OrthoDB" id="262045at2"/>
<sequence>MTLKDYLQTHYAHPLVGQLDLDSREAVGIHRRIIEGNPLLKRHYLFIYGSFKKAEEGVRGLPQPSLEIGSGGGFLKEVIPSVVTSDVVAGEGIDKVEDASKLSFADASLKAVYANAVLHHIPEPERCLAEIDRVLVPGGVFVCNEPSSTAFGYFMNRHFHHEHTDKTVKAWRLTEEDGTGRLKGANMAMPAIIFRRDRRIFEKKFPRLKIRSIVYHDFLRYTLSGGLSFRPFVPRVLFGAVNILEVLTRPLLFLLGHAMIVTIEKTR</sequence>
<evidence type="ECO:0000313" key="3">
    <source>
        <dbReference type="Proteomes" id="UP000287243"/>
    </source>
</evidence>
<organism evidence="2 3">
    <name type="scientific">Velamenicoccus archaeovorus</name>
    <dbReference type="NCBI Taxonomy" id="1930593"/>
    <lineage>
        <taxon>Bacteria</taxon>
        <taxon>Pseudomonadati</taxon>
        <taxon>Candidatus Omnitrophota</taxon>
        <taxon>Candidatus Velamenicoccus</taxon>
    </lineage>
</organism>
<feature type="domain" description="Methyltransferase type 11" evidence="1">
    <location>
        <begin position="96"/>
        <end position="143"/>
    </location>
</feature>
<proteinExistence type="predicted"/>
<dbReference type="Gene3D" id="3.40.50.150">
    <property type="entry name" value="Vaccinia Virus protein VP39"/>
    <property type="match status" value="1"/>
</dbReference>
<protein>
    <recommendedName>
        <fullName evidence="1">Methyltransferase type 11 domain-containing protein</fullName>
    </recommendedName>
</protein>
<dbReference type="AlphaFoldDB" id="A0A410P3Q8"/>
<dbReference type="PANTHER" id="PTHR43591">
    <property type="entry name" value="METHYLTRANSFERASE"/>
    <property type="match status" value="1"/>
</dbReference>
<dbReference type="RefSeq" id="WP_128699270.1">
    <property type="nucleotide sequence ID" value="NZ_CP019384.1"/>
</dbReference>
<dbReference type="EMBL" id="CP019384">
    <property type="protein sequence ID" value="QAT16634.1"/>
    <property type="molecule type" value="Genomic_DNA"/>
</dbReference>
<dbReference type="InterPro" id="IPR029063">
    <property type="entry name" value="SAM-dependent_MTases_sf"/>
</dbReference>
<dbReference type="GO" id="GO:0008757">
    <property type="term" value="F:S-adenosylmethionine-dependent methyltransferase activity"/>
    <property type="evidence" value="ECO:0007669"/>
    <property type="project" value="InterPro"/>
</dbReference>
<dbReference type="KEGG" id="vai:BU251_02250"/>
<name>A0A410P3Q8_VELA1</name>
<gene>
    <name evidence="2" type="ORF">BU251_02250</name>
</gene>
<evidence type="ECO:0000313" key="2">
    <source>
        <dbReference type="EMBL" id="QAT16634.1"/>
    </source>
</evidence>
<dbReference type="InterPro" id="IPR013216">
    <property type="entry name" value="Methyltransf_11"/>
</dbReference>
<evidence type="ECO:0000259" key="1">
    <source>
        <dbReference type="Pfam" id="PF08241"/>
    </source>
</evidence>